<feature type="chain" id="PRO_5007165529" description="L,D-TPase catalytic domain-containing protein" evidence="9">
    <location>
        <begin position="41"/>
        <end position="533"/>
    </location>
</feature>
<dbReference type="OrthoDB" id="463216at2"/>
<feature type="active site" description="Nucleophile" evidence="7">
    <location>
        <position position="146"/>
    </location>
</feature>
<evidence type="ECO:0000256" key="5">
    <source>
        <dbReference type="ARBA" id="ARBA00022984"/>
    </source>
</evidence>
<dbReference type="RefSeq" id="WP_066503674.1">
    <property type="nucleotide sequence ID" value="NZ_LNCU01000039.1"/>
</dbReference>
<evidence type="ECO:0000256" key="6">
    <source>
        <dbReference type="ARBA" id="ARBA00023316"/>
    </source>
</evidence>
<evidence type="ECO:0000313" key="11">
    <source>
        <dbReference type="EMBL" id="KWV58042.1"/>
    </source>
</evidence>
<dbReference type="InterPro" id="IPR050979">
    <property type="entry name" value="LD-transpeptidase"/>
</dbReference>
<dbReference type="GO" id="GO:0005576">
    <property type="term" value="C:extracellular region"/>
    <property type="evidence" value="ECO:0007669"/>
    <property type="project" value="TreeGrafter"/>
</dbReference>
<dbReference type="Proteomes" id="UP000057737">
    <property type="component" value="Unassembled WGS sequence"/>
</dbReference>
<dbReference type="GO" id="GO:0071555">
    <property type="term" value="P:cell wall organization"/>
    <property type="evidence" value="ECO:0007669"/>
    <property type="project" value="UniProtKB-UniRule"/>
</dbReference>
<dbReference type="FunFam" id="2.40.440.10:FF:000006">
    <property type="entry name" value="L,D-transpeptidase catalytic domain"/>
    <property type="match status" value="1"/>
</dbReference>
<dbReference type="EMBL" id="LNCU01000039">
    <property type="protein sequence ID" value="KWV58042.1"/>
    <property type="molecule type" value="Genomic_DNA"/>
</dbReference>
<dbReference type="PIRSF" id="PIRSF029342">
    <property type="entry name" value="UCP029342_ErfK/YbiS/YcfS/YnhG"/>
    <property type="match status" value="1"/>
</dbReference>
<dbReference type="Gene3D" id="2.40.440.10">
    <property type="entry name" value="L,D-transpeptidase catalytic domain-like"/>
    <property type="match status" value="1"/>
</dbReference>
<comment type="pathway">
    <text evidence="1 7">Cell wall biogenesis; peptidoglycan biosynthesis.</text>
</comment>
<keyword evidence="8" id="KW-0175">Coiled coil</keyword>
<feature type="active site" description="Proton donor/acceptor" evidence="7">
    <location>
        <position position="133"/>
    </location>
</feature>
<evidence type="ECO:0000256" key="8">
    <source>
        <dbReference type="SAM" id="Coils"/>
    </source>
</evidence>
<gene>
    <name evidence="11" type="ORF">AS156_34995</name>
</gene>
<dbReference type="GO" id="GO:0008360">
    <property type="term" value="P:regulation of cell shape"/>
    <property type="evidence" value="ECO:0007669"/>
    <property type="project" value="UniProtKB-UniRule"/>
</dbReference>
<keyword evidence="12" id="KW-1185">Reference proteome</keyword>
<keyword evidence="4 7" id="KW-0133">Cell shape</keyword>
<comment type="caution">
    <text evidence="11">The sequence shown here is derived from an EMBL/GenBank/DDBJ whole genome shotgun (WGS) entry which is preliminary data.</text>
</comment>
<dbReference type="GO" id="GO:0016740">
    <property type="term" value="F:transferase activity"/>
    <property type="evidence" value="ECO:0007669"/>
    <property type="project" value="UniProtKB-KW"/>
</dbReference>
<dbReference type="SUPFAM" id="SSF141523">
    <property type="entry name" value="L,D-transpeptidase catalytic domain-like"/>
    <property type="match status" value="1"/>
</dbReference>
<dbReference type="PANTHER" id="PTHR30582:SF2">
    <property type="entry name" value="L,D-TRANSPEPTIDASE YCIB-RELATED"/>
    <property type="match status" value="1"/>
</dbReference>
<evidence type="ECO:0000256" key="4">
    <source>
        <dbReference type="ARBA" id="ARBA00022960"/>
    </source>
</evidence>
<name>A0A120FQ58_9BRAD</name>
<protein>
    <recommendedName>
        <fullName evidence="10">L,D-TPase catalytic domain-containing protein</fullName>
    </recommendedName>
</protein>
<keyword evidence="3" id="KW-0808">Transferase</keyword>
<dbReference type="InterPro" id="IPR038063">
    <property type="entry name" value="Transpep_catalytic_dom"/>
</dbReference>
<dbReference type="InterPro" id="IPR005490">
    <property type="entry name" value="LD_TPept_cat_dom"/>
</dbReference>
<dbReference type="NCBIfam" id="NF004785">
    <property type="entry name" value="PRK06132.1-2"/>
    <property type="match status" value="1"/>
</dbReference>
<evidence type="ECO:0000256" key="7">
    <source>
        <dbReference type="PROSITE-ProRule" id="PRU01373"/>
    </source>
</evidence>
<dbReference type="GO" id="GO:0018104">
    <property type="term" value="P:peptidoglycan-protein cross-linking"/>
    <property type="evidence" value="ECO:0007669"/>
    <property type="project" value="TreeGrafter"/>
</dbReference>
<dbReference type="PROSITE" id="PS52029">
    <property type="entry name" value="LD_TPASE"/>
    <property type="match status" value="1"/>
</dbReference>
<dbReference type="PANTHER" id="PTHR30582">
    <property type="entry name" value="L,D-TRANSPEPTIDASE"/>
    <property type="match status" value="1"/>
</dbReference>
<dbReference type="UniPathway" id="UPA00219"/>
<organism evidence="11 12">
    <name type="scientific">Bradyrhizobium macuxiense</name>
    <dbReference type="NCBI Taxonomy" id="1755647"/>
    <lineage>
        <taxon>Bacteria</taxon>
        <taxon>Pseudomonadati</taxon>
        <taxon>Pseudomonadota</taxon>
        <taxon>Alphaproteobacteria</taxon>
        <taxon>Hyphomicrobiales</taxon>
        <taxon>Nitrobacteraceae</taxon>
        <taxon>Bradyrhizobium</taxon>
    </lineage>
</organism>
<dbReference type="AlphaFoldDB" id="A0A120FQ58"/>
<accession>A0A120FQ58</accession>
<keyword evidence="9" id="KW-0732">Signal</keyword>
<keyword evidence="6 7" id="KW-0961">Cell wall biogenesis/degradation</keyword>
<evidence type="ECO:0000256" key="3">
    <source>
        <dbReference type="ARBA" id="ARBA00022679"/>
    </source>
</evidence>
<evidence type="ECO:0000313" key="12">
    <source>
        <dbReference type="Proteomes" id="UP000057737"/>
    </source>
</evidence>
<feature type="coiled-coil region" evidence="8">
    <location>
        <begin position="199"/>
        <end position="226"/>
    </location>
</feature>
<feature type="signal peptide" evidence="9">
    <location>
        <begin position="1"/>
        <end position="40"/>
    </location>
</feature>
<feature type="domain" description="L,D-TPase catalytic" evidence="10">
    <location>
        <begin position="61"/>
        <end position="170"/>
    </location>
</feature>
<dbReference type="InterPro" id="IPR016915">
    <property type="entry name" value="UCP029342"/>
</dbReference>
<comment type="similarity">
    <text evidence="2">Belongs to the YkuD family.</text>
</comment>
<keyword evidence="5 7" id="KW-0573">Peptidoglycan synthesis</keyword>
<evidence type="ECO:0000259" key="10">
    <source>
        <dbReference type="PROSITE" id="PS52029"/>
    </source>
</evidence>
<evidence type="ECO:0000256" key="1">
    <source>
        <dbReference type="ARBA" id="ARBA00004752"/>
    </source>
</evidence>
<evidence type="ECO:0000256" key="9">
    <source>
        <dbReference type="SAM" id="SignalP"/>
    </source>
</evidence>
<evidence type="ECO:0000256" key="2">
    <source>
        <dbReference type="ARBA" id="ARBA00005992"/>
    </source>
</evidence>
<dbReference type="GO" id="GO:0071972">
    <property type="term" value="F:peptidoglycan L,D-transpeptidase activity"/>
    <property type="evidence" value="ECO:0007669"/>
    <property type="project" value="TreeGrafter"/>
</dbReference>
<reference evidence="11 12" key="1">
    <citation type="submission" date="2015-11" db="EMBL/GenBank/DDBJ databases">
        <title>Draft Genome Sequence of the Strain BR 10303 (Bradyrhizobium sp.) isolated from nodules of Centrolobium paraense.</title>
        <authorList>
            <person name="Zelli J.E."/>
            <person name="Simoes-Araujo J.L."/>
            <person name="Barauna A.C."/>
            <person name="Silva K."/>
        </authorList>
    </citation>
    <scope>NUCLEOTIDE SEQUENCE [LARGE SCALE GENOMIC DNA]</scope>
    <source>
        <strain evidence="11 12">BR 10303</strain>
    </source>
</reference>
<sequence length="533" mass="56836">MVDRMTTAQSTAAMRRRAAPAIAALAALAALTALTSGAVARQARPAQAVEATAPREAGDPIMAIVSIKSQQVTFYDADGWILRAPVSTGIKGRETPAGVFALIEKDKDHHSTLYDDAWMPNMQRITWNGIALHGGPLPGYAASHGCVRMPYDFAEKLFDKTWIGMRVIISPIDAAPTAFSHPALFQPNAQTLAAAPAQAQKLSREAEDAATAADEAKKAAAAATREAAPFTPTALRKLELLKTRADAQVAYADKVLAGAKTDQAKARAEDVKQKAAARAADAATALDTAKADAKSKLDAAAAAKDAAKTAATKKADTAKAATEAKLALEPVSVYISRATQKLYVRRNTHKEWPDGGEVFDSSIEVPVTIRDPDQPIGTHVFTAMARDGASLRWSVVTIDNGDNAKDALDRITIPQDVLDRIAPTAVPRSSIIVSDEPLSSETNYRTEFVAVLSNQPQGGFITRKPTPRTDDVEVVAGRDGGWDDNGGGFFGNFFQGNPAPPQVYTRRRGGGQYYYPGQQGQYPYPAQQGQGLW</sequence>
<proteinExistence type="inferred from homology"/>
<dbReference type="Pfam" id="PF03734">
    <property type="entry name" value="YkuD"/>
    <property type="match status" value="1"/>
</dbReference>
<dbReference type="NCBIfam" id="NF009120">
    <property type="entry name" value="PRK12472.1"/>
    <property type="match status" value="1"/>
</dbReference>
<dbReference type="CDD" id="cd16913">
    <property type="entry name" value="YkuD_like"/>
    <property type="match status" value="1"/>
</dbReference>